<name>A0ABV6M2M0_9ACTN</name>
<dbReference type="RefSeq" id="WP_377251171.1">
    <property type="nucleotide sequence ID" value="NZ_JBHLUH010000021.1"/>
</dbReference>
<reference evidence="1 2" key="1">
    <citation type="submission" date="2024-09" db="EMBL/GenBank/DDBJ databases">
        <authorList>
            <person name="Sun Q."/>
            <person name="Mori K."/>
        </authorList>
    </citation>
    <scope>NUCLEOTIDE SEQUENCE [LARGE SCALE GENOMIC DNA]</scope>
    <source>
        <strain evidence="1 2">TBRC 3947</strain>
    </source>
</reference>
<evidence type="ECO:0000313" key="1">
    <source>
        <dbReference type="EMBL" id="MFC0528940.1"/>
    </source>
</evidence>
<sequence length="62" mass="6836">MCDGQSVSRAADDEWTQLLDLTQLSLYAVLRSENSVLDNALRRQVEAAGQRVDNYAAHATTP</sequence>
<keyword evidence="2" id="KW-1185">Reference proteome</keyword>
<dbReference type="EMBL" id="JBHLUH010000021">
    <property type="protein sequence ID" value="MFC0528940.1"/>
    <property type="molecule type" value="Genomic_DNA"/>
</dbReference>
<comment type="caution">
    <text evidence="1">The sequence shown here is derived from an EMBL/GenBank/DDBJ whole genome shotgun (WGS) entry which is preliminary data.</text>
</comment>
<accession>A0ABV6M2M0</accession>
<protein>
    <submittedName>
        <fullName evidence="1">Uncharacterized protein</fullName>
    </submittedName>
</protein>
<gene>
    <name evidence="1" type="ORF">ACFFIA_14860</name>
</gene>
<evidence type="ECO:0000313" key="2">
    <source>
        <dbReference type="Proteomes" id="UP001589867"/>
    </source>
</evidence>
<proteinExistence type="predicted"/>
<dbReference type="Proteomes" id="UP001589867">
    <property type="component" value="Unassembled WGS sequence"/>
</dbReference>
<organism evidence="1 2">
    <name type="scientific">Phytohabitans kaempferiae</name>
    <dbReference type="NCBI Taxonomy" id="1620943"/>
    <lineage>
        <taxon>Bacteria</taxon>
        <taxon>Bacillati</taxon>
        <taxon>Actinomycetota</taxon>
        <taxon>Actinomycetes</taxon>
        <taxon>Micromonosporales</taxon>
        <taxon>Micromonosporaceae</taxon>
    </lineage>
</organism>